<accession>A0A6J5S5N8</accession>
<sequence>MVRTELYINGANGTDGYLSFPFGVNIPVSINFNLADVRNPEQRKASRSQTINLLGTNEVNKLFENLFEVNVVTQYFNKNLKTPVRYLVDGLENFTGDMQLIKINIKPDNSIVYECSIIGEGGSLFVDIGEKLIVGNTDSNEDLDFSDYDHNYTRANQIGSRTTYLGTGTGYAYPFVDRGTNGGSGTVWNVKDFLPCFSIYEYVKKIIENTGRTFTSTFLESSFFKHLYCYPNMVTIPLTAAQLSDRQLYVGTNTDEVLVSQPYYVNNTYPNETLAQGFFDNGNQNYGGTIVVANNGEYNVAASNHIKLNFTHTNPLVVKASISNFHGLIIRKSADSGVSWFNIAVPATILSFVPNNGTNYFNKNTDYFQNFETATGPYPLSVGDYLGAVSYFTLNNVTYYDLSNNVITSGTGTVTFTKLSGSGKTSLYMLATSKDVSESDFMYVKNTLPTKIKQKEFLTSIFKAFNLFVEPNPNNENDLIIEPFDEFYNTTDVIDYENRTDLAKDQTINPNLLEGKRYIYSYKEDKDYYNDLYKKTYNEVFGTEQIDVDNDFIKSDKKTELIFSATPLVANYDLGIAMPQIYTLDGVTKKTIAANIRLIYCDVKTSPNPYTYRQSGLTDLVTNEYLHGGMEDDAMNPTVSLMFGPAKEFYYSYINAYFTSNTLYNAYHKQYVANLIDKDGKFVTKYLWLTPKDINQFSFRNRLFIDGAYYIVNKIENYTPLDQTSTKVELIKLLKSEVFVPEQFLISDSPINAGNGVPTARLNSSLNIGTNIQNRGTNCLAVGDNIVIPESCNNLIVFGSNITADENSTGLLLGYKSYIALISQTGTDAPTAIVLNNTLGDVTFAYFSTGVYKIESINDLFTLDKTFLNIANSNTISRTGLTGLVVNSYNTSGTLTNGLLNKTSIEIRVYN</sequence>
<reference evidence="1" key="1">
    <citation type="submission" date="2020-05" db="EMBL/GenBank/DDBJ databases">
        <authorList>
            <person name="Chiriac C."/>
            <person name="Salcher M."/>
            <person name="Ghai R."/>
            <person name="Kavagutti S V."/>
        </authorList>
    </citation>
    <scope>NUCLEOTIDE SEQUENCE</scope>
</reference>
<proteinExistence type="predicted"/>
<evidence type="ECO:0000313" key="1">
    <source>
        <dbReference type="EMBL" id="CAB4203823.1"/>
    </source>
</evidence>
<name>A0A6J5S5N8_9CAUD</name>
<protein>
    <submittedName>
        <fullName evidence="1">Uncharacterized protein</fullName>
    </submittedName>
</protein>
<organism evidence="1">
    <name type="scientific">uncultured Caudovirales phage</name>
    <dbReference type="NCBI Taxonomy" id="2100421"/>
    <lineage>
        <taxon>Viruses</taxon>
        <taxon>Duplodnaviria</taxon>
        <taxon>Heunggongvirae</taxon>
        <taxon>Uroviricota</taxon>
        <taxon>Caudoviricetes</taxon>
        <taxon>Peduoviridae</taxon>
        <taxon>Maltschvirus</taxon>
        <taxon>Maltschvirus maltsch</taxon>
    </lineage>
</organism>
<dbReference type="EMBL" id="LR797338">
    <property type="protein sequence ID" value="CAB4203823.1"/>
    <property type="molecule type" value="Genomic_DNA"/>
</dbReference>
<gene>
    <name evidence="1" type="ORF">UFOVP1393_1</name>
</gene>